<feature type="compositionally biased region" description="Basic and acidic residues" evidence="1">
    <location>
        <begin position="701"/>
        <end position="721"/>
    </location>
</feature>
<dbReference type="Gene3D" id="3.80.10.10">
    <property type="entry name" value="Ribonuclease Inhibitor"/>
    <property type="match status" value="1"/>
</dbReference>
<sequence>EEPVEEPAEAEVEVEVESSNNHDNEAAVEATTDANDEDNTEAVVEVGAETNGDNIEGNDNGENGNENGNENDNDNDNDNDGRIRIDHARALFNPSRVPECATNTHINRTMREHDRCGYGLLEVGTPRSWIHSEWSDRVTYDSRYIQILEAMESPSVVHLDGWERFSRHIDSVPLGGIQRITDICDTPGERWSVNTLLRRCRSLEKYSSVVCFSNMFQWAAEERKDRETYESLVRKGAAGSESSLGQGLSHGGHYGPGLAPVPLRKVSLSHFTEQDIIPILKDICYGFYQTLESIKLMKGSSNIKTPMSVICDLPRLKTLDIHYSGERQFINSPSFLRGCPNLQVLRLEDDFANGSDMAEESSVDVYEPWSLPNLQELVLIGTMCEAFNYATLASTPQIRSIRLECEFNGIGVCSIREEYKELLSLPSWAWNWELPRLRLMTLTGIPAHLFRFSQLTKCPKLEKFVIDLDNVPRTISRSKDLLPQPSTIHTSIRSLVLKGRWIMTESSNIFTDLLQQWFSHIRYLKLDAAQFYDNKSIVDGLRSVSNLRKATLRRHRLCEYDAWKLNLEEVEFKCSREWDHKYRFELIQENIQERRRLIREHQRLIWERERKEEEKLLEKVQVAKLRRSRKLEDVLDIMSTALLFLEEAGETPEGSVCSDEDEQGQSEQPKERVRCESVDSGCALRSDDGNDSDKDETEEMENARRRAEEEAREEQEARKQDVWQSQRCVYMFRGKRYHFKEEYLGHL</sequence>
<dbReference type="EMBL" id="JAAAJA010000829">
    <property type="protein sequence ID" value="KAG0249391.1"/>
    <property type="molecule type" value="Genomic_DNA"/>
</dbReference>
<dbReference type="SUPFAM" id="SSF52047">
    <property type="entry name" value="RNI-like"/>
    <property type="match status" value="1"/>
</dbReference>
<dbReference type="InterPro" id="IPR032675">
    <property type="entry name" value="LRR_dom_sf"/>
</dbReference>
<name>A0A9P6PNB4_9FUNG</name>
<feature type="region of interest" description="Disordered" evidence="1">
    <location>
        <begin position="652"/>
        <end position="722"/>
    </location>
</feature>
<feature type="compositionally biased region" description="Acidic residues" evidence="1">
    <location>
        <begin position="1"/>
        <end position="16"/>
    </location>
</feature>
<feature type="compositionally biased region" description="Low complexity" evidence="1">
    <location>
        <begin position="51"/>
        <end position="68"/>
    </location>
</feature>
<accession>A0A9P6PNB4</accession>
<proteinExistence type="predicted"/>
<feature type="non-terminal residue" evidence="2">
    <location>
        <position position="1"/>
    </location>
</feature>
<keyword evidence="3" id="KW-1185">Reference proteome</keyword>
<dbReference type="AlphaFoldDB" id="A0A9P6PNB4"/>
<gene>
    <name evidence="2" type="ORF">BG011_009342</name>
</gene>
<dbReference type="OrthoDB" id="2444741at2759"/>
<feature type="compositionally biased region" description="Basic and acidic residues" evidence="1">
    <location>
        <begin position="668"/>
        <end position="677"/>
    </location>
</feature>
<evidence type="ECO:0000313" key="2">
    <source>
        <dbReference type="EMBL" id="KAG0249391.1"/>
    </source>
</evidence>
<feature type="region of interest" description="Disordered" evidence="1">
    <location>
        <begin position="1"/>
        <end position="82"/>
    </location>
</feature>
<feature type="compositionally biased region" description="Acidic residues" evidence="1">
    <location>
        <begin position="69"/>
        <end position="78"/>
    </location>
</feature>
<dbReference type="Proteomes" id="UP000726737">
    <property type="component" value="Unassembled WGS sequence"/>
</dbReference>
<evidence type="ECO:0000256" key="1">
    <source>
        <dbReference type="SAM" id="MobiDB-lite"/>
    </source>
</evidence>
<protein>
    <submittedName>
        <fullName evidence="2">Uncharacterized protein</fullName>
    </submittedName>
</protein>
<organism evidence="2 3">
    <name type="scientific">Mortierella polycephala</name>
    <dbReference type="NCBI Taxonomy" id="41804"/>
    <lineage>
        <taxon>Eukaryota</taxon>
        <taxon>Fungi</taxon>
        <taxon>Fungi incertae sedis</taxon>
        <taxon>Mucoromycota</taxon>
        <taxon>Mortierellomycotina</taxon>
        <taxon>Mortierellomycetes</taxon>
        <taxon>Mortierellales</taxon>
        <taxon>Mortierellaceae</taxon>
        <taxon>Mortierella</taxon>
    </lineage>
</organism>
<reference evidence="2" key="1">
    <citation type="journal article" date="2020" name="Fungal Divers.">
        <title>Resolving the Mortierellaceae phylogeny through synthesis of multi-gene phylogenetics and phylogenomics.</title>
        <authorList>
            <person name="Vandepol N."/>
            <person name="Liber J."/>
            <person name="Desiro A."/>
            <person name="Na H."/>
            <person name="Kennedy M."/>
            <person name="Barry K."/>
            <person name="Grigoriev I.V."/>
            <person name="Miller A.N."/>
            <person name="O'Donnell K."/>
            <person name="Stajich J.E."/>
            <person name="Bonito G."/>
        </authorList>
    </citation>
    <scope>NUCLEOTIDE SEQUENCE</scope>
    <source>
        <strain evidence="2">KOD948</strain>
    </source>
</reference>
<comment type="caution">
    <text evidence="2">The sequence shown here is derived from an EMBL/GenBank/DDBJ whole genome shotgun (WGS) entry which is preliminary data.</text>
</comment>
<evidence type="ECO:0000313" key="3">
    <source>
        <dbReference type="Proteomes" id="UP000726737"/>
    </source>
</evidence>